<feature type="region of interest" description="Disordered" evidence="1">
    <location>
        <begin position="1"/>
        <end position="34"/>
    </location>
</feature>
<feature type="region of interest" description="Disordered" evidence="1">
    <location>
        <begin position="152"/>
        <end position="195"/>
    </location>
</feature>
<gene>
    <name evidence="2" type="ORF">P7K49_011791</name>
</gene>
<evidence type="ECO:0000313" key="2">
    <source>
        <dbReference type="EMBL" id="KAK2112044.1"/>
    </source>
</evidence>
<dbReference type="EMBL" id="JASSZA010000005">
    <property type="protein sequence ID" value="KAK2112044.1"/>
    <property type="molecule type" value="Genomic_DNA"/>
</dbReference>
<protein>
    <submittedName>
        <fullName evidence="2">Uncharacterized protein</fullName>
    </submittedName>
</protein>
<evidence type="ECO:0000313" key="3">
    <source>
        <dbReference type="Proteomes" id="UP001266305"/>
    </source>
</evidence>
<comment type="caution">
    <text evidence="2">The sequence shown here is derived from an EMBL/GenBank/DDBJ whole genome shotgun (WGS) entry which is preliminary data.</text>
</comment>
<feature type="compositionally biased region" description="Gly residues" evidence="1">
    <location>
        <begin position="398"/>
        <end position="407"/>
    </location>
</feature>
<reference evidence="2 3" key="1">
    <citation type="submission" date="2023-05" db="EMBL/GenBank/DDBJ databases">
        <title>B98-5 Cell Line De Novo Hybrid Assembly: An Optical Mapping Approach.</title>
        <authorList>
            <person name="Kananen K."/>
            <person name="Auerbach J.A."/>
            <person name="Kautto E."/>
            <person name="Blachly J.S."/>
        </authorList>
    </citation>
    <scope>NUCLEOTIDE SEQUENCE [LARGE SCALE GENOMIC DNA]</scope>
    <source>
        <strain evidence="2">B95-8</strain>
        <tissue evidence="2">Cell line</tissue>
    </source>
</reference>
<proteinExistence type="predicted"/>
<feature type="region of interest" description="Disordered" evidence="1">
    <location>
        <begin position="219"/>
        <end position="261"/>
    </location>
</feature>
<organism evidence="2 3">
    <name type="scientific">Saguinus oedipus</name>
    <name type="common">Cotton-top tamarin</name>
    <name type="synonym">Oedipomidas oedipus</name>
    <dbReference type="NCBI Taxonomy" id="9490"/>
    <lineage>
        <taxon>Eukaryota</taxon>
        <taxon>Metazoa</taxon>
        <taxon>Chordata</taxon>
        <taxon>Craniata</taxon>
        <taxon>Vertebrata</taxon>
        <taxon>Euteleostomi</taxon>
        <taxon>Mammalia</taxon>
        <taxon>Eutheria</taxon>
        <taxon>Euarchontoglires</taxon>
        <taxon>Primates</taxon>
        <taxon>Haplorrhini</taxon>
        <taxon>Platyrrhini</taxon>
        <taxon>Cebidae</taxon>
        <taxon>Callitrichinae</taxon>
        <taxon>Saguinus</taxon>
    </lineage>
</organism>
<feature type="compositionally biased region" description="Basic and acidic residues" evidence="1">
    <location>
        <begin position="413"/>
        <end position="422"/>
    </location>
</feature>
<feature type="compositionally biased region" description="Polar residues" evidence="1">
    <location>
        <begin position="22"/>
        <end position="32"/>
    </location>
</feature>
<keyword evidence="3" id="KW-1185">Reference proteome</keyword>
<feature type="compositionally biased region" description="Basic and acidic residues" evidence="1">
    <location>
        <begin position="1"/>
        <end position="10"/>
    </location>
</feature>
<name>A0ABQ9VT64_SAGOE</name>
<feature type="region of interest" description="Disordered" evidence="1">
    <location>
        <begin position="362"/>
        <end position="449"/>
    </location>
</feature>
<accession>A0ABQ9VT64</accession>
<sequence>MGREEGREGGSRTWSPPLTAGDFNSTKPSSGLHSAATKLPLARIHTGGPRGRSLPLLLPSPGPPLSQALYALLRQQLPEILPAPAQPLGLRRRAIRQKELVFLPALGWAGPRRAAPEHASRRNLHCRRLGFGLALRLHPAAACSCARCHSPPTTGAPRCPSARRSVPPRQPRPFPRPLCALLTVPGTRPDAEPRSSARRLLEYECSHVLPPLCSPALLNPHRPGWQGGQKGSEKGERRDTRGQFAIPSGSSPGFNGQGREALATSARHERLFEAGVPAPPRGPLRRRPLGGAIARPAAAEYCKWDPASWLPTPFTLRLLSHQSDPECLALGSNSKAPAPPPPASPFYLGACADSVSAPDAGGRKWGRDLARMGAEPPPVTDSLTARPGPSLLSRSGGREGGGAGFPAGGAEPALEKEKEKGGRGVPGTEQGQPDPGGRPGKVRPALGVSAPGGGRKLTFLAGFAGASISPLLPSSSRPFFHPPRLYLGAWPARLLPPLCSPGTFRGAGEPARPQALPRAPSALGVPLGWAWDIWELRGSRLGPQACEDLMPQDFGNKLAATEKLT</sequence>
<evidence type="ECO:0000256" key="1">
    <source>
        <dbReference type="SAM" id="MobiDB-lite"/>
    </source>
</evidence>
<feature type="compositionally biased region" description="Low complexity" evidence="1">
    <location>
        <begin position="386"/>
        <end position="395"/>
    </location>
</feature>
<dbReference type="Proteomes" id="UP001266305">
    <property type="component" value="Unassembled WGS sequence"/>
</dbReference>
<feature type="compositionally biased region" description="Basic and acidic residues" evidence="1">
    <location>
        <begin position="231"/>
        <end position="241"/>
    </location>
</feature>